<dbReference type="InterPro" id="IPR018297">
    <property type="entry name" value="A/G_cyclase_CS"/>
</dbReference>
<evidence type="ECO:0000256" key="5">
    <source>
        <dbReference type="ARBA" id="ARBA00023136"/>
    </source>
</evidence>
<dbReference type="Proteomes" id="UP000722791">
    <property type="component" value="Unassembled WGS sequence"/>
</dbReference>
<dbReference type="GO" id="GO:0005886">
    <property type="term" value="C:plasma membrane"/>
    <property type="evidence" value="ECO:0007669"/>
    <property type="project" value="TreeGrafter"/>
</dbReference>
<keyword evidence="4" id="KW-1133">Transmembrane helix</keyword>
<dbReference type="Pfam" id="PF00211">
    <property type="entry name" value="Guanylate_cyc"/>
    <property type="match status" value="1"/>
</dbReference>
<evidence type="ECO:0000256" key="1">
    <source>
        <dbReference type="ARBA" id="ARBA00004370"/>
    </source>
</evidence>
<dbReference type="GO" id="GO:0007168">
    <property type="term" value="P:receptor guanylyl cyclase signaling pathway"/>
    <property type="evidence" value="ECO:0007669"/>
    <property type="project" value="TreeGrafter"/>
</dbReference>
<keyword evidence="5" id="KW-0472">Membrane</keyword>
<dbReference type="GO" id="GO:0000166">
    <property type="term" value="F:nucleotide binding"/>
    <property type="evidence" value="ECO:0007669"/>
    <property type="project" value="UniProtKB-KW"/>
</dbReference>
<keyword evidence="6 7" id="KW-0456">Lyase</keyword>
<dbReference type="InterPro" id="IPR050401">
    <property type="entry name" value="Cyclic_nucleotide_synthase"/>
</dbReference>
<protein>
    <recommendedName>
        <fullName evidence="8">Guanylate cyclase domain-containing protein</fullName>
    </recommendedName>
</protein>
<evidence type="ECO:0000259" key="8">
    <source>
        <dbReference type="PROSITE" id="PS50125"/>
    </source>
</evidence>
<dbReference type="GO" id="GO:0004016">
    <property type="term" value="F:adenylate cyclase activity"/>
    <property type="evidence" value="ECO:0007669"/>
    <property type="project" value="TreeGrafter"/>
</dbReference>
<dbReference type="SUPFAM" id="SSF55073">
    <property type="entry name" value="Nucleotide cyclase"/>
    <property type="match status" value="1"/>
</dbReference>
<comment type="caution">
    <text evidence="9">The sequence shown here is derived from an EMBL/GenBank/DDBJ whole genome shotgun (WGS) entry which is preliminary data.</text>
</comment>
<dbReference type="PANTHER" id="PTHR11920:SF335">
    <property type="entry name" value="GUANYLATE CYCLASE"/>
    <property type="match status" value="1"/>
</dbReference>
<feature type="non-terminal residue" evidence="9">
    <location>
        <position position="1"/>
    </location>
</feature>
<dbReference type="InterPro" id="IPR029787">
    <property type="entry name" value="Nucleotide_cyclase"/>
</dbReference>
<dbReference type="EMBL" id="BNCQ01000027">
    <property type="protein sequence ID" value="GIM08462.1"/>
    <property type="molecule type" value="Genomic_DNA"/>
</dbReference>
<evidence type="ECO:0000256" key="3">
    <source>
        <dbReference type="ARBA" id="ARBA00022741"/>
    </source>
</evidence>
<evidence type="ECO:0000313" key="10">
    <source>
        <dbReference type="Proteomes" id="UP000722791"/>
    </source>
</evidence>
<comment type="subcellular location">
    <subcellularLocation>
        <location evidence="1">Membrane</location>
    </subcellularLocation>
</comment>
<keyword evidence="3" id="KW-0547">Nucleotide-binding</keyword>
<organism evidence="9 10">
    <name type="scientific">Volvox reticuliferus</name>
    <dbReference type="NCBI Taxonomy" id="1737510"/>
    <lineage>
        <taxon>Eukaryota</taxon>
        <taxon>Viridiplantae</taxon>
        <taxon>Chlorophyta</taxon>
        <taxon>core chlorophytes</taxon>
        <taxon>Chlorophyceae</taxon>
        <taxon>CS clade</taxon>
        <taxon>Chlamydomonadales</taxon>
        <taxon>Volvocaceae</taxon>
        <taxon>Volvox</taxon>
    </lineage>
</organism>
<dbReference type="Gene3D" id="3.30.70.1230">
    <property type="entry name" value="Nucleotide cyclase"/>
    <property type="match status" value="1"/>
</dbReference>
<dbReference type="PROSITE" id="PS00452">
    <property type="entry name" value="GUANYLATE_CYCLASE_1"/>
    <property type="match status" value="1"/>
</dbReference>
<accession>A0A8J4LRZ3</accession>
<comment type="similarity">
    <text evidence="7">Belongs to the adenylyl cyclase class-4/guanylyl cyclase family.</text>
</comment>
<dbReference type="PANTHER" id="PTHR11920">
    <property type="entry name" value="GUANYLYL CYCLASE"/>
    <property type="match status" value="1"/>
</dbReference>
<evidence type="ECO:0000256" key="4">
    <source>
        <dbReference type="ARBA" id="ARBA00022989"/>
    </source>
</evidence>
<evidence type="ECO:0000256" key="6">
    <source>
        <dbReference type="ARBA" id="ARBA00023239"/>
    </source>
</evidence>
<dbReference type="InterPro" id="IPR001054">
    <property type="entry name" value="A/G_cyclase"/>
</dbReference>
<name>A0A8J4LRZ3_9CHLO</name>
<dbReference type="GO" id="GO:0001653">
    <property type="term" value="F:peptide receptor activity"/>
    <property type="evidence" value="ECO:0007669"/>
    <property type="project" value="TreeGrafter"/>
</dbReference>
<dbReference type="PROSITE" id="PS50125">
    <property type="entry name" value="GUANYLATE_CYCLASE_2"/>
    <property type="match status" value="1"/>
</dbReference>
<evidence type="ECO:0000256" key="7">
    <source>
        <dbReference type="RuleBase" id="RU000405"/>
    </source>
</evidence>
<sequence>AILHAASAVRLPNTGEPVRLRVGIHSGPAMSGVVGTRMPRFCLFGDTINTASRMESTGVPGAIHVSQATRDLTPVESWEPTGGVEAKGKGILQTYLLRPPQT</sequence>
<evidence type="ECO:0000313" key="9">
    <source>
        <dbReference type="EMBL" id="GIM08462.1"/>
    </source>
</evidence>
<reference evidence="9" key="1">
    <citation type="journal article" date="2021" name="Proc. Natl. Acad. Sci. U.S.A.">
        <title>Three genomes in the algal genus Volvox reveal the fate of a haploid sex-determining region after a transition to homothallism.</title>
        <authorList>
            <person name="Yamamoto K."/>
            <person name="Hamaji T."/>
            <person name="Kawai-Toyooka H."/>
            <person name="Matsuzaki R."/>
            <person name="Takahashi F."/>
            <person name="Nishimura Y."/>
            <person name="Kawachi M."/>
            <person name="Noguchi H."/>
            <person name="Minakuchi Y."/>
            <person name="Umen J.G."/>
            <person name="Toyoda A."/>
            <person name="Nozaki H."/>
        </authorList>
    </citation>
    <scope>NUCLEOTIDE SEQUENCE</scope>
    <source>
        <strain evidence="9">NIES-3785</strain>
    </source>
</reference>
<dbReference type="GO" id="GO:0035556">
    <property type="term" value="P:intracellular signal transduction"/>
    <property type="evidence" value="ECO:0007669"/>
    <property type="project" value="InterPro"/>
</dbReference>
<evidence type="ECO:0000256" key="2">
    <source>
        <dbReference type="ARBA" id="ARBA00022692"/>
    </source>
</evidence>
<dbReference type="CDD" id="cd07302">
    <property type="entry name" value="CHD"/>
    <property type="match status" value="1"/>
</dbReference>
<proteinExistence type="inferred from homology"/>
<dbReference type="AlphaFoldDB" id="A0A8J4LRZ3"/>
<keyword evidence="2" id="KW-0812">Transmembrane</keyword>
<feature type="domain" description="Guanylate cyclase" evidence="8">
    <location>
        <begin position="1"/>
        <end position="55"/>
    </location>
</feature>
<gene>
    <name evidence="9" type="ORF">Vretimale_12416</name>
</gene>
<dbReference type="GO" id="GO:0004383">
    <property type="term" value="F:guanylate cyclase activity"/>
    <property type="evidence" value="ECO:0007669"/>
    <property type="project" value="TreeGrafter"/>
</dbReference>